<dbReference type="PANTHER" id="PTHR10683:SF28">
    <property type="entry name" value="TRANSALDOLASE C"/>
    <property type="match status" value="1"/>
</dbReference>
<evidence type="ECO:0000256" key="2">
    <source>
        <dbReference type="ARBA" id="ARBA00023270"/>
    </source>
</evidence>
<dbReference type="Pfam" id="PF00923">
    <property type="entry name" value="TAL_FSA"/>
    <property type="match status" value="1"/>
</dbReference>
<sequence>MYELMLDTANLEDLKEGLDSWPVVGVTSNPTILKEEGGIDVYARLREIKALCGKKRSLHVQVVSTATDAILEEARHILDQLGKDTFIKVPVSAAGLPAIKKLSAGGVNVTATAIYSTMQGMLAVLAGAKYIAVYFNRMENNCTDPTRVIAEIRSFIDGSGSDAKILAASFKNAAQVVSAYASGAQGATVGADIIRLGLGMTSIDSAVDGFRKDFEAIHGAGKTMSTI</sequence>
<dbReference type="GO" id="GO:0005975">
    <property type="term" value="P:carbohydrate metabolic process"/>
    <property type="evidence" value="ECO:0007669"/>
    <property type="project" value="InterPro"/>
</dbReference>
<organism evidence="3 4">
    <name type="scientific">Anaerotruncus massiliensis</name>
    <name type="common">ex Liu et al. 2021</name>
    <dbReference type="NCBI Taxonomy" id="2321404"/>
    <lineage>
        <taxon>Bacteria</taxon>
        <taxon>Bacillati</taxon>
        <taxon>Bacillota</taxon>
        <taxon>Clostridia</taxon>
        <taxon>Eubacteriales</taxon>
        <taxon>Oscillospiraceae</taxon>
        <taxon>Anaerotruncus</taxon>
    </lineage>
</organism>
<keyword evidence="2" id="KW-0704">Schiff base</keyword>
<dbReference type="GO" id="GO:0016832">
    <property type="term" value="F:aldehyde-lyase activity"/>
    <property type="evidence" value="ECO:0007669"/>
    <property type="project" value="InterPro"/>
</dbReference>
<dbReference type="GO" id="GO:0005737">
    <property type="term" value="C:cytoplasm"/>
    <property type="evidence" value="ECO:0007669"/>
    <property type="project" value="UniProtKB-SubCell"/>
</dbReference>
<reference evidence="3 4" key="1">
    <citation type="submission" date="2018-10" db="EMBL/GenBank/DDBJ databases">
        <title>Anaerotruncus faecis sp. nov., isolated from human feces.</title>
        <authorList>
            <person name="Wang Y.-J."/>
        </authorList>
    </citation>
    <scope>NUCLEOTIDE SEQUENCE [LARGE SCALE GENOMIC DNA]</scope>
    <source>
        <strain evidence="3 4">22A2-44</strain>
    </source>
</reference>
<dbReference type="CDD" id="cd00956">
    <property type="entry name" value="Transaldolase_FSA"/>
    <property type="match status" value="1"/>
</dbReference>
<evidence type="ECO:0000313" key="3">
    <source>
        <dbReference type="EMBL" id="RLL13551.1"/>
    </source>
</evidence>
<dbReference type="AlphaFoldDB" id="A0A498CPJ3"/>
<dbReference type="InterPro" id="IPR033919">
    <property type="entry name" value="TSA/FSA_arc/bac"/>
</dbReference>
<dbReference type="EMBL" id="RCHT01000003">
    <property type="protein sequence ID" value="RLL13551.1"/>
    <property type="molecule type" value="Genomic_DNA"/>
</dbReference>
<dbReference type="PANTHER" id="PTHR10683">
    <property type="entry name" value="TRANSALDOLASE"/>
    <property type="match status" value="1"/>
</dbReference>
<dbReference type="Gene3D" id="3.20.20.70">
    <property type="entry name" value="Aldolase class I"/>
    <property type="match status" value="1"/>
</dbReference>
<protein>
    <submittedName>
        <fullName evidence="3">Fructose-6-phosphate aldolase</fullName>
    </submittedName>
</protein>
<dbReference type="SUPFAM" id="SSF51569">
    <property type="entry name" value="Aldolase"/>
    <property type="match status" value="1"/>
</dbReference>
<dbReference type="InterPro" id="IPR013785">
    <property type="entry name" value="Aldolase_TIM"/>
</dbReference>
<dbReference type="InterPro" id="IPR001585">
    <property type="entry name" value="TAL/FSA"/>
</dbReference>
<dbReference type="NCBIfam" id="NF009299">
    <property type="entry name" value="PRK12656.1"/>
    <property type="match status" value="1"/>
</dbReference>
<comment type="subcellular location">
    <subcellularLocation>
        <location evidence="1">Cytoplasm</location>
    </subcellularLocation>
</comment>
<dbReference type="InterPro" id="IPR018225">
    <property type="entry name" value="Transaldolase_AS"/>
</dbReference>
<dbReference type="RefSeq" id="WP_121586177.1">
    <property type="nucleotide sequence ID" value="NZ_RCHT01000003.1"/>
</dbReference>
<evidence type="ECO:0000256" key="1">
    <source>
        <dbReference type="ARBA" id="ARBA00004496"/>
    </source>
</evidence>
<accession>A0A498CPJ3</accession>
<keyword evidence="4" id="KW-1185">Reference proteome</keyword>
<proteinExistence type="predicted"/>
<comment type="caution">
    <text evidence="3">The sequence shown here is derived from an EMBL/GenBank/DDBJ whole genome shotgun (WGS) entry which is preliminary data.</text>
</comment>
<evidence type="ECO:0000313" key="4">
    <source>
        <dbReference type="Proteomes" id="UP000276301"/>
    </source>
</evidence>
<gene>
    <name evidence="3" type="ORF">D4A47_03535</name>
</gene>
<dbReference type="Proteomes" id="UP000276301">
    <property type="component" value="Unassembled WGS sequence"/>
</dbReference>
<dbReference type="PROSITE" id="PS01054">
    <property type="entry name" value="TRANSALDOLASE_1"/>
    <property type="match status" value="1"/>
</dbReference>
<name>A0A498CPJ3_9FIRM</name>